<evidence type="ECO:0000313" key="10">
    <source>
        <dbReference type="Proteomes" id="UP001152888"/>
    </source>
</evidence>
<evidence type="ECO:0000256" key="5">
    <source>
        <dbReference type="ARBA" id="ARBA00022723"/>
    </source>
</evidence>
<dbReference type="EMBL" id="CAKOFQ010008152">
    <property type="protein sequence ID" value="CAH2012198.1"/>
    <property type="molecule type" value="Genomic_DNA"/>
</dbReference>
<dbReference type="GO" id="GO:0016787">
    <property type="term" value="F:hydrolase activity"/>
    <property type="evidence" value="ECO:0007669"/>
    <property type="project" value="UniProtKB-KW"/>
</dbReference>
<sequence length="417" mass="48695">MVTKKDKRKAAACYYYLTVKSRRRNRRTHRYWVRDWIKRRSNKNIMETLLEELEREDPECYKNFLRMSAADFKYLLDKIKFAIEKQNTHMRNAIPAAERLAITLRFLATGDSYHSLMYLFRIPVCTISRIVPEVCAAIYNVLKKEYLHMPCTEEEWLQKSQQFAEKWNFPHCIGALDGKHVLIKAPKQRGSLYHNYKGTHSVVLMALADAEYKFQYINVGCFGRISDGGVFNACSLSNKLADNSLGIPTPRPLPGRTKPVPFVIVADDAFAMKSYIMKPYAFRNLHGEQRIFNYRLSRARRIIENAFGLASARFRILRRPIELGVEKLIHVVSAICVLHNFLMTRSKRLYAPYGSFDVENHETGTIEPGEWRQSTQGLVDLHVNPHLRGNLEAKNVQREFTEYFHQEGEVPWQYKYI</sequence>
<dbReference type="OrthoDB" id="8185584at2759"/>
<evidence type="ECO:0000256" key="7">
    <source>
        <dbReference type="ARBA" id="ARBA00023242"/>
    </source>
</evidence>
<protein>
    <recommendedName>
        <fullName evidence="8">DDE Tnp4 domain-containing protein</fullName>
    </recommendedName>
</protein>
<dbReference type="AlphaFoldDB" id="A0A9P0MGR2"/>
<dbReference type="PANTHER" id="PTHR22930:SF269">
    <property type="entry name" value="NUCLEASE HARBI1-LIKE PROTEIN"/>
    <property type="match status" value="1"/>
</dbReference>
<comment type="similarity">
    <text evidence="3">Belongs to the HARBI1 family.</text>
</comment>
<comment type="cofactor">
    <cofactor evidence="1">
        <name>a divalent metal cation</name>
        <dbReference type="ChEBI" id="CHEBI:60240"/>
    </cofactor>
</comment>
<comment type="caution">
    <text evidence="9">The sequence shown here is derived from an EMBL/GenBank/DDBJ whole genome shotgun (WGS) entry which is preliminary data.</text>
</comment>
<name>A0A9P0MGR2_ACAOB</name>
<keyword evidence="10" id="KW-1185">Reference proteome</keyword>
<keyword evidence="7" id="KW-0539">Nucleus</keyword>
<feature type="domain" description="DDE Tnp4" evidence="8">
    <location>
        <begin position="176"/>
        <end position="340"/>
    </location>
</feature>
<gene>
    <name evidence="9" type="ORF">ACAOBT_LOCUS32687</name>
</gene>
<keyword evidence="5" id="KW-0479">Metal-binding</keyword>
<keyword evidence="6" id="KW-0378">Hydrolase</keyword>
<evidence type="ECO:0000256" key="3">
    <source>
        <dbReference type="ARBA" id="ARBA00006958"/>
    </source>
</evidence>
<evidence type="ECO:0000313" key="9">
    <source>
        <dbReference type="EMBL" id="CAH2012198.1"/>
    </source>
</evidence>
<dbReference type="Pfam" id="PF13359">
    <property type="entry name" value="DDE_Tnp_4"/>
    <property type="match status" value="1"/>
</dbReference>
<proteinExistence type="inferred from homology"/>
<evidence type="ECO:0000256" key="1">
    <source>
        <dbReference type="ARBA" id="ARBA00001968"/>
    </source>
</evidence>
<evidence type="ECO:0000259" key="8">
    <source>
        <dbReference type="Pfam" id="PF13359"/>
    </source>
</evidence>
<dbReference type="InterPro" id="IPR045249">
    <property type="entry name" value="HARBI1-like"/>
</dbReference>
<reference evidence="9" key="1">
    <citation type="submission" date="2022-03" db="EMBL/GenBank/DDBJ databases">
        <authorList>
            <person name="Sayadi A."/>
        </authorList>
    </citation>
    <scope>NUCLEOTIDE SEQUENCE</scope>
</reference>
<evidence type="ECO:0000256" key="6">
    <source>
        <dbReference type="ARBA" id="ARBA00022801"/>
    </source>
</evidence>
<dbReference type="Proteomes" id="UP001152888">
    <property type="component" value="Unassembled WGS sequence"/>
</dbReference>
<dbReference type="GO" id="GO:0005634">
    <property type="term" value="C:nucleus"/>
    <property type="evidence" value="ECO:0007669"/>
    <property type="project" value="UniProtKB-SubCell"/>
</dbReference>
<evidence type="ECO:0000256" key="2">
    <source>
        <dbReference type="ARBA" id="ARBA00004123"/>
    </source>
</evidence>
<dbReference type="PANTHER" id="PTHR22930">
    <property type="match status" value="1"/>
</dbReference>
<organism evidence="9 10">
    <name type="scientific">Acanthoscelides obtectus</name>
    <name type="common">Bean weevil</name>
    <name type="synonym">Bruchus obtectus</name>
    <dbReference type="NCBI Taxonomy" id="200917"/>
    <lineage>
        <taxon>Eukaryota</taxon>
        <taxon>Metazoa</taxon>
        <taxon>Ecdysozoa</taxon>
        <taxon>Arthropoda</taxon>
        <taxon>Hexapoda</taxon>
        <taxon>Insecta</taxon>
        <taxon>Pterygota</taxon>
        <taxon>Neoptera</taxon>
        <taxon>Endopterygota</taxon>
        <taxon>Coleoptera</taxon>
        <taxon>Polyphaga</taxon>
        <taxon>Cucujiformia</taxon>
        <taxon>Chrysomeloidea</taxon>
        <taxon>Chrysomelidae</taxon>
        <taxon>Bruchinae</taxon>
        <taxon>Bruchini</taxon>
        <taxon>Acanthoscelides</taxon>
    </lineage>
</organism>
<accession>A0A9P0MGR2</accession>
<comment type="subcellular location">
    <subcellularLocation>
        <location evidence="2">Nucleus</location>
    </subcellularLocation>
</comment>
<evidence type="ECO:0000256" key="4">
    <source>
        <dbReference type="ARBA" id="ARBA00022722"/>
    </source>
</evidence>
<dbReference type="InterPro" id="IPR027806">
    <property type="entry name" value="HARBI1_dom"/>
</dbReference>
<dbReference type="GO" id="GO:0004518">
    <property type="term" value="F:nuclease activity"/>
    <property type="evidence" value="ECO:0007669"/>
    <property type="project" value="UniProtKB-KW"/>
</dbReference>
<dbReference type="GO" id="GO:0046872">
    <property type="term" value="F:metal ion binding"/>
    <property type="evidence" value="ECO:0007669"/>
    <property type="project" value="UniProtKB-KW"/>
</dbReference>
<keyword evidence="4" id="KW-0540">Nuclease</keyword>